<dbReference type="AlphaFoldDB" id="A0A382J2S6"/>
<evidence type="ECO:0000256" key="2">
    <source>
        <dbReference type="SAM" id="MobiDB-lite"/>
    </source>
</evidence>
<dbReference type="GO" id="GO:0019748">
    <property type="term" value="P:secondary metabolic process"/>
    <property type="evidence" value="ECO:0007669"/>
    <property type="project" value="TreeGrafter"/>
</dbReference>
<dbReference type="InterPro" id="IPR006680">
    <property type="entry name" value="Amidohydro-rel"/>
</dbReference>
<dbReference type="EMBL" id="UINC01070747">
    <property type="protein sequence ID" value="SVC05131.1"/>
    <property type="molecule type" value="Genomic_DNA"/>
</dbReference>
<keyword evidence="1" id="KW-0456">Lyase</keyword>
<sequence>PAATLMYLMEVPFFAHRNLGHLIMSGVFERFPELRFVMTEQGVAWVLDELQRMDGYHAQMSTGRVGELGFAAEMVLPNKPSEYFDRNVWIGASFPSPAEAAAIRKVGVHKVMWGSDYPHYEGTFPNSRESLRRCFSDWNEADLRAIFCDNAVEVYGFDAEALAPHAAEHGPTVDEVATPLDGLPPDNWSPAFTRP</sequence>
<proteinExistence type="predicted"/>
<dbReference type="PANTHER" id="PTHR21240:SF28">
    <property type="entry name" value="ISO-OROTATE DECARBOXYLASE (EUROFUNG)"/>
    <property type="match status" value="1"/>
</dbReference>
<organism evidence="4">
    <name type="scientific">marine metagenome</name>
    <dbReference type="NCBI Taxonomy" id="408172"/>
    <lineage>
        <taxon>unclassified sequences</taxon>
        <taxon>metagenomes</taxon>
        <taxon>ecological metagenomes</taxon>
    </lineage>
</organism>
<feature type="non-terminal residue" evidence="4">
    <location>
        <position position="1"/>
    </location>
</feature>
<reference evidence="4" key="1">
    <citation type="submission" date="2018-05" db="EMBL/GenBank/DDBJ databases">
        <authorList>
            <person name="Lanie J.A."/>
            <person name="Ng W.-L."/>
            <person name="Kazmierczak K.M."/>
            <person name="Andrzejewski T.M."/>
            <person name="Davidsen T.M."/>
            <person name="Wayne K.J."/>
            <person name="Tettelin H."/>
            <person name="Glass J.I."/>
            <person name="Rusch D."/>
            <person name="Podicherti R."/>
            <person name="Tsui H.-C.T."/>
            <person name="Winkler M.E."/>
        </authorList>
    </citation>
    <scope>NUCLEOTIDE SEQUENCE</scope>
</reference>
<feature type="domain" description="Amidohydrolase-related" evidence="3">
    <location>
        <begin position="11"/>
        <end position="157"/>
    </location>
</feature>
<dbReference type="Pfam" id="PF04909">
    <property type="entry name" value="Amidohydro_2"/>
    <property type="match status" value="1"/>
</dbReference>
<feature type="region of interest" description="Disordered" evidence="2">
    <location>
        <begin position="172"/>
        <end position="195"/>
    </location>
</feature>
<name>A0A382J2S6_9ZZZZ</name>
<dbReference type="InterPro" id="IPR032466">
    <property type="entry name" value="Metal_Hydrolase"/>
</dbReference>
<evidence type="ECO:0000256" key="1">
    <source>
        <dbReference type="ARBA" id="ARBA00023239"/>
    </source>
</evidence>
<evidence type="ECO:0000259" key="3">
    <source>
        <dbReference type="Pfam" id="PF04909"/>
    </source>
</evidence>
<evidence type="ECO:0000313" key="4">
    <source>
        <dbReference type="EMBL" id="SVC05131.1"/>
    </source>
</evidence>
<dbReference type="SUPFAM" id="SSF51556">
    <property type="entry name" value="Metallo-dependent hydrolases"/>
    <property type="match status" value="1"/>
</dbReference>
<dbReference type="PANTHER" id="PTHR21240">
    <property type="entry name" value="2-AMINO-3-CARBOXYLMUCONATE-6-SEMIALDEHYDE DECARBOXYLASE"/>
    <property type="match status" value="1"/>
</dbReference>
<protein>
    <recommendedName>
        <fullName evidence="3">Amidohydrolase-related domain-containing protein</fullName>
    </recommendedName>
</protein>
<dbReference type="GO" id="GO:0016787">
    <property type="term" value="F:hydrolase activity"/>
    <property type="evidence" value="ECO:0007669"/>
    <property type="project" value="InterPro"/>
</dbReference>
<gene>
    <name evidence="4" type="ORF">METZ01_LOCUS257985</name>
</gene>
<dbReference type="InterPro" id="IPR032465">
    <property type="entry name" value="ACMSD"/>
</dbReference>
<dbReference type="Gene3D" id="3.20.20.140">
    <property type="entry name" value="Metal-dependent hydrolases"/>
    <property type="match status" value="1"/>
</dbReference>
<accession>A0A382J2S6</accession>
<dbReference type="GO" id="GO:0016831">
    <property type="term" value="F:carboxy-lyase activity"/>
    <property type="evidence" value="ECO:0007669"/>
    <property type="project" value="InterPro"/>
</dbReference>
<dbReference type="GO" id="GO:0005737">
    <property type="term" value="C:cytoplasm"/>
    <property type="evidence" value="ECO:0007669"/>
    <property type="project" value="TreeGrafter"/>
</dbReference>